<evidence type="ECO:0000256" key="1">
    <source>
        <dbReference type="ARBA" id="ARBA00022741"/>
    </source>
</evidence>
<name>A0ABV6FSK1_9BACT</name>
<organism evidence="5 6">
    <name type="scientific">Fontibacter flavus</name>
    <dbReference type="NCBI Taxonomy" id="654838"/>
    <lineage>
        <taxon>Bacteria</taxon>
        <taxon>Pseudomonadati</taxon>
        <taxon>Bacteroidota</taxon>
        <taxon>Cytophagia</taxon>
        <taxon>Cytophagales</taxon>
        <taxon>Cyclobacteriaceae</taxon>
        <taxon>Fontibacter</taxon>
    </lineage>
</organism>
<accession>A0ABV6FSK1</accession>
<keyword evidence="3" id="KW-0067">ATP-binding</keyword>
<dbReference type="SMART" id="SM00797">
    <property type="entry name" value="AHS2"/>
    <property type="match status" value="1"/>
</dbReference>
<comment type="caution">
    <text evidence="5">The sequence shown here is derived from an EMBL/GenBank/DDBJ whole genome shotgun (WGS) entry which is preliminary data.</text>
</comment>
<evidence type="ECO:0000256" key="3">
    <source>
        <dbReference type="ARBA" id="ARBA00022840"/>
    </source>
</evidence>
<dbReference type="InterPro" id="IPR052708">
    <property type="entry name" value="PxpC"/>
</dbReference>
<gene>
    <name evidence="5" type="ORF">ACFFIP_09170</name>
</gene>
<protein>
    <submittedName>
        <fullName evidence="5">Biotin-dependent carboxyltransferase family protein</fullName>
    </submittedName>
</protein>
<dbReference type="Pfam" id="PF02626">
    <property type="entry name" value="CT_A_B"/>
    <property type="match status" value="1"/>
</dbReference>
<proteinExistence type="predicted"/>
<keyword evidence="2" id="KW-0378">Hydrolase</keyword>
<keyword evidence="1" id="KW-0547">Nucleotide-binding</keyword>
<reference evidence="5 6" key="1">
    <citation type="submission" date="2024-09" db="EMBL/GenBank/DDBJ databases">
        <authorList>
            <person name="Sun Q."/>
            <person name="Mori K."/>
        </authorList>
    </citation>
    <scope>NUCLEOTIDE SEQUENCE [LARGE SCALE GENOMIC DNA]</scope>
    <source>
        <strain evidence="5 6">CCM 7650</strain>
    </source>
</reference>
<sequence length="292" mass="32947">MIKVPAYIHFRKPGLITTVQDLGRFGYAQFGVPYSGAMDRYSLAQVNFILQNNKGAAVLEMSGVGPEMVFEMATRIVFAGSDADILLNNKQYIKMGQVVEIQPDDTVSILKFRKGQWLYMGIQGGFESEEIAGSKSWYPMITPRDRIQKNDSICYLSEEGRFYPKVDLKAKVRSDWYRTSIIKAYPGPEWDLLPQLLKNRISNKAFSISDLVNRMAYQLKEEISNDLPQILTSPVYPGTVQMTPSGKLIILMRDAQVTGGYPRILQIDNISLNVLAQKRSGDKIKFEIAGQL</sequence>
<dbReference type="InterPro" id="IPR029000">
    <property type="entry name" value="Cyclophilin-like_dom_sf"/>
</dbReference>
<keyword evidence="6" id="KW-1185">Reference proteome</keyword>
<evidence type="ECO:0000256" key="2">
    <source>
        <dbReference type="ARBA" id="ARBA00022801"/>
    </source>
</evidence>
<dbReference type="PANTHER" id="PTHR43309:SF5">
    <property type="entry name" value="5-OXOPROLINASE SUBUNIT C"/>
    <property type="match status" value="1"/>
</dbReference>
<evidence type="ECO:0000313" key="6">
    <source>
        <dbReference type="Proteomes" id="UP001589797"/>
    </source>
</evidence>
<dbReference type="InterPro" id="IPR003778">
    <property type="entry name" value="CT_A_B"/>
</dbReference>
<dbReference type="PANTHER" id="PTHR43309">
    <property type="entry name" value="5-OXOPROLINASE SUBUNIT C"/>
    <property type="match status" value="1"/>
</dbReference>
<dbReference type="Gene3D" id="2.40.100.10">
    <property type="entry name" value="Cyclophilin-like"/>
    <property type="match status" value="1"/>
</dbReference>
<feature type="domain" description="Carboxyltransferase" evidence="4">
    <location>
        <begin position="29"/>
        <end position="292"/>
    </location>
</feature>
<dbReference type="EMBL" id="JBHLWI010000026">
    <property type="protein sequence ID" value="MFC0262851.1"/>
    <property type="molecule type" value="Genomic_DNA"/>
</dbReference>
<dbReference type="Proteomes" id="UP001589797">
    <property type="component" value="Unassembled WGS sequence"/>
</dbReference>
<evidence type="ECO:0000259" key="4">
    <source>
        <dbReference type="SMART" id="SM00797"/>
    </source>
</evidence>
<evidence type="ECO:0000313" key="5">
    <source>
        <dbReference type="EMBL" id="MFC0262851.1"/>
    </source>
</evidence>
<dbReference type="RefSeq" id="WP_382387305.1">
    <property type="nucleotide sequence ID" value="NZ_JBHLWI010000026.1"/>
</dbReference>